<proteinExistence type="predicted"/>
<dbReference type="PANTHER" id="PTHR47099:SF1">
    <property type="entry name" value="METHYLCOBAMIDE:COM METHYLTRANSFERASE MTBA"/>
    <property type="match status" value="1"/>
</dbReference>
<dbReference type="GO" id="GO:0008168">
    <property type="term" value="F:methyltransferase activity"/>
    <property type="evidence" value="ECO:0007669"/>
    <property type="project" value="UniProtKB-KW"/>
</dbReference>
<name>A0A6N2Z0Q8_EUBLI</name>
<protein>
    <submittedName>
        <fullName evidence="2">Methylcobalamin:coenzyme M methyltransferase</fullName>
    </submittedName>
</protein>
<accession>A0A6N2Z0Q8</accession>
<dbReference type="InterPro" id="IPR038071">
    <property type="entry name" value="UROD/MetE-like_sf"/>
</dbReference>
<dbReference type="GO" id="GO:0006779">
    <property type="term" value="P:porphyrin-containing compound biosynthetic process"/>
    <property type="evidence" value="ECO:0007669"/>
    <property type="project" value="InterPro"/>
</dbReference>
<reference evidence="2" key="1">
    <citation type="submission" date="2019-11" db="EMBL/GenBank/DDBJ databases">
        <authorList>
            <person name="Feng L."/>
        </authorList>
    </citation>
    <scope>NUCLEOTIDE SEQUENCE</scope>
    <source>
        <strain evidence="2">ElimosumLFYP34</strain>
    </source>
</reference>
<dbReference type="Gene3D" id="3.20.20.210">
    <property type="match status" value="1"/>
</dbReference>
<dbReference type="SUPFAM" id="SSF51726">
    <property type="entry name" value="UROD/MetE-like"/>
    <property type="match status" value="1"/>
</dbReference>
<dbReference type="GO" id="GO:0032259">
    <property type="term" value="P:methylation"/>
    <property type="evidence" value="ECO:0007669"/>
    <property type="project" value="UniProtKB-KW"/>
</dbReference>
<dbReference type="EMBL" id="CACRTR010000003">
    <property type="protein sequence ID" value="VYT71707.1"/>
    <property type="molecule type" value="Genomic_DNA"/>
</dbReference>
<evidence type="ECO:0000259" key="1">
    <source>
        <dbReference type="Pfam" id="PF01208"/>
    </source>
</evidence>
<sequence length="388" mass="44795">MEIEKMYSEKFNRVKSVMLKQQPDRVPVVPNMETYVYRYANVNLKEALTNDVDLAVDAFKKTTKDIYLDAILGNSNIIPFKVMDLFGEGIYTITEKGLQIKGSHGMVLEPEDYPEFNKNVEDFLTNEIIRRKYPILNQSFEENKTLMIQALDGMNAFGSYNAKMNQRIKEEVGLPLLTKGSCYVASDIMLDYLRDFVGVSKDLRRHPNEFLEACNGIHKYVQKLLYESYPTPQDGFVVFSPLHLPTFLKPKDFEKFYFPFMKRYIEEVSVKRGYTILFFMENDWTPYLSILQDLPSNAKVIGLFEHGDLKTYKKQLGSKMVIMGGMPLNLLKTGTKEQCVDKAKQCLDDYAPDGNYIFSVDMVLMDTEDAKSENIIAAFDYIHENGKY</sequence>
<dbReference type="InterPro" id="IPR052024">
    <property type="entry name" value="Methanogen_methyltrans"/>
</dbReference>
<evidence type="ECO:0000313" key="2">
    <source>
        <dbReference type="EMBL" id="VYT71707.1"/>
    </source>
</evidence>
<keyword evidence="2" id="KW-0489">Methyltransferase</keyword>
<dbReference type="GO" id="GO:0004853">
    <property type="term" value="F:uroporphyrinogen decarboxylase activity"/>
    <property type="evidence" value="ECO:0007669"/>
    <property type="project" value="InterPro"/>
</dbReference>
<keyword evidence="2" id="KW-0808">Transferase</keyword>
<dbReference type="InterPro" id="IPR000257">
    <property type="entry name" value="Uroporphyrinogen_deCOase"/>
</dbReference>
<dbReference type="AlphaFoldDB" id="A0A6N2Z0Q8"/>
<organism evidence="2">
    <name type="scientific">Eubacterium limosum</name>
    <dbReference type="NCBI Taxonomy" id="1736"/>
    <lineage>
        <taxon>Bacteria</taxon>
        <taxon>Bacillati</taxon>
        <taxon>Bacillota</taxon>
        <taxon>Clostridia</taxon>
        <taxon>Eubacteriales</taxon>
        <taxon>Eubacteriaceae</taxon>
        <taxon>Eubacterium</taxon>
    </lineage>
</organism>
<gene>
    <name evidence="2" type="ORF">ELLFYP34_01747</name>
</gene>
<feature type="domain" description="Uroporphyrinogen decarboxylase (URO-D)" evidence="1">
    <location>
        <begin position="178"/>
        <end position="383"/>
    </location>
</feature>
<dbReference type="PANTHER" id="PTHR47099">
    <property type="entry name" value="METHYLCOBAMIDE:COM METHYLTRANSFERASE MTBA"/>
    <property type="match status" value="1"/>
</dbReference>
<dbReference type="Pfam" id="PF01208">
    <property type="entry name" value="URO-D"/>
    <property type="match status" value="1"/>
</dbReference>